<protein>
    <submittedName>
        <fullName evidence="2">Uncharacterized protein</fullName>
    </submittedName>
</protein>
<organism evidence="2 3">
    <name type="scientific">Pleurodeles waltl</name>
    <name type="common">Iberian ribbed newt</name>
    <dbReference type="NCBI Taxonomy" id="8319"/>
    <lineage>
        <taxon>Eukaryota</taxon>
        <taxon>Metazoa</taxon>
        <taxon>Chordata</taxon>
        <taxon>Craniata</taxon>
        <taxon>Vertebrata</taxon>
        <taxon>Euteleostomi</taxon>
        <taxon>Amphibia</taxon>
        <taxon>Batrachia</taxon>
        <taxon>Caudata</taxon>
        <taxon>Salamandroidea</taxon>
        <taxon>Salamandridae</taxon>
        <taxon>Pleurodelinae</taxon>
        <taxon>Pleurodeles</taxon>
    </lineage>
</organism>
<proteinExistence type="predicted"/>
<feature type="compositionally biased region" description="Basic and acidic residues" evidence="1">
    <location>
        <begin position="9"/>
        <end position="20"/>
    </location>
</feature>
<name>A0AAV7MEE1_PLEWA</name>
<keyword evidence="3" id="KW-1185">Reference proteome</keyword>
<feature type="region of interest" description="Disordered" evidence="1">
    <location>
        <begin position="1"/>
        <end position="61"/>
    </location>
</feature>
<sequence>MPLPPQERPLVDPHAGDVHRKQGRGSTRSQLLLRHHAREQPVTTAVQSVPTGSEAAVQPPVALPRAPERCQCCDRIFSPGPVQSS</sequence>
<dbReference type="Proteomes" id="UP001066276">
    <property type="component" value="Chromosome 10"/>
</dbReference>
<comment type="caution">
    <text evidence="2">The sequence shown here is derived from an EMBL/GenBank/DDBJ whole genome shotgun (WGS) entry which is preliminary data.</text>
</comment>
<evidence type="ECO:0000313" key="2">
    <source>
        <dbReference type="EMBL" id="KAJ1101907.1"/>
    </source>
</evidence>
<reference evidence="2" key="1">
    <citation type="journal article" date="2022" name="bioRxiv">
        <title>Sequencing and chromosome-scale assembly of the giantPleurodeles waltlgenome.</title>
        <authorList>
            <person name="Brown T."/>
            <person name="Elewa A."/>
            <person name="Iarovenko S."/>
            <person name="Subramanian E."/>
            <person name="Araus A.J."/>
            <person name="Petzold A."/>
            <person name="Susuki M."/>
            <person name="Suzuki K.-i.T."/>
            <person name="Hayashi T."/>
            <person name="Toyoda A."/>
            <person name="Oliveira C."/>
            <person name="Osipova E."/>
            <person name="Leigh N.D."/>
            <person name="Simon A."/>
            <person name="Yun M.H."/>
        </authorList>
    </citation>
    <scope>NUCLEOTIDE SEQUENCE</scope>
    <source>
        <strain evidence="2">20211129_DDA</strain>
        <tissue evidence="2">Liver</tissue>
    </source>
</reference>
<dbReference type="EMBL" id="JANPWB010000014">
    <property type="protein sequence ID" value="KAJ1101907.1"/>
    <property type="molecule type" value="Genomic_DNA"/>
</dbReference>
<accession>A0AAV7MEE1</accession>
<feature type="compositionally biased region" description="Polar residues" evidence="1">
    <location>
        <begin position="41"/>
        <end position="51"/>
    </location>
</feature>
<evidence type="ECO:0000256" key="1">
    <source>
        <dbReference type="SAM" id="MobiDB-lite"/>
    </source>
</evidence>
<dbReference type="AlphaFoldDB" id="A0AAV7MEE1"/>
<evidence type="ECO:0000313" key="3">
    <source>
        <dbReference type="Proteomes" id="UP001066276"/>
    </source>
</evidence>
<gene>
    <name evidence="2" type="ORF">NDU88_006970</name>
</gene>